<evidence type="ECO:0000313" key="7">
    <source>
        <dbReference type="EMBL" id="CAD8294799.1"/>
    </source>
</evidence>
<accession>A0A6U2GPK9</accession>
<protein>
    <recommendedName>
        <fullName evidence="6">RING-type domain-containing protein</fullName>
    </recommendedName>
</protein>
<dbReference type="EMBL" id="HBEC01027525">
    <property type="protein sequence ID" value="CAD8294799.1"/>
    <property type="molecule type" value="Transcribed_RNA"/>
</dbReference>
<feature type="compositionally biased region" description="Basic and acidic residues" evidence="5">
    <location>
        <begin position="1"/>
        <end position="15"/>
    </location>
</feature>
<dbReference type="EMBL" id="HBEC01027536">
    <property type="protein sequence ID" value="CAD8294809.1"/>
    <property type="molecule type" value="Transcribed_RNA"/>
</dbReference>
<dbReference type="InterPro" id="IPR013083">
    <property type="entry name" value="Znf_RING/FYVE/PHD"/>
</dbReference>
<evidence type="ECO:0000256" key="2">
    <source>
        <dbReference type="ARBA" id="ARBA00022771"/>
    </source>
</evidence>
<evidence type="ECO:0000256" key="3">
    <source>
        <dbReference type="ARBA" id="ARBA00022833"/>
    </source>
</evidence>
<feature type="domain" description="RING-type" evidence="6">
    <location>
        <begin position="100"/>
        <end position="137"/>
    </location>
</feature>
<dbReference type="PROSITE" id="PS50089">
    <property type="entry name" value="ZF_RING_2"/>
    <property type="match status" value="1"/>
</dbReference>
<dbReference type="Pfam" id="PF13923">
    <property type="entry name" value="zf-C3HC4_2"/>
    <property type="match status" value="1"/>
</dbReference>
<gene>
    <name evidence="7" type="ORF">CEUR00632_LOCUS12694</name>
    <name evidence="8" type="ORF">CEUR00632_LOCUS12699</name>
</gene>
<keyword evidence="2 4" id="KW-0863">Zinc-finger</keyword>
<dbReference type="InterPro" id="IPR044592">
    <property type="entry name" value="RING1A/B"/>
</dbReference>
<evidence type="ECO:0000256" key="4">
    <source>
        <dbReference type="PROSITE-ProRule" id="PRU00175"/>
    </source>
</evidence>
<dbReference type="PANTHER" id="PTHR46537">
    <property type="entry name" value="OS11G0578200 PROTEIN"/>
    <property type="match status" value="1"/>
</dbReference>
<organism evidence="7">
    <name type="scientific">Chlamydomonas euryale</name>
    <dbReference type="NCBI Taxonomy" id="1486919"/>
    <lineage>
        <taxon>Eukaryota</taxon>
        <taxon>Viridiplantae</taxon>
        <taxon>Chlorophyta</taxon>
        <taxon>core chlorophytes</taxon>
        <taxon>Chlorophyceae</taxon>
        <taxon>CS clade</taxon>
        <taxon>Chlamydomonadales</taxon>
        <taxon>Chlamydomonadaceae</taxon>
        <taxon>Chlamydomonas</taxon>
    </lineage>
</organism>
<evidence type="ECO:0000256" key="5">
    <source>
        <dbReference type="SAM" id="MobiDB-lite"/>
    </source>
</evidence>
<keyword evidence="1" id="KW-0479">Metal-binding</keyword>
<evidence type="ECO:0000256" key="1">
    <source>
        <dbReference type="ARBA" id="ARBA00022723"/>
    </source>
</evidence>
<keyword evidence="3" id="KW-0862">Zinc</keyword>
<evidence type="ECO:0000259" key="6">
    <source>
        <dbReference type="PROSITE" id="PS50089"/>
    </source>
</evidence>
<reference evidence="7" key="1">
    <citation type="submission" date="2021-01" db="EMBL/GenBank/DDBJ databases">
        <authorList>
            <person name="Corre E."/>
            <person name="Pelletier E."/>
            <person name="Niang G."/>
            <person name="Scheremetjew M."/>
            <person name="Finn R."/>
            <person name="Kale V."/>
            <person name="Holt S."/>
            <person name="Cochrane G."/>
            <person name="Meng A."/>
            <person name="Brown T."/>
            <person name="Cohen L."/>
        </authorList>
    </citation>
    <scope>NUCLEOTIDE SEQUENCE</scope>
    <source>
        <strain evidence="7">CCMP219</strain>
    </source>
</reference>
<dbReference type="InterPro" id="IPR017907">
    <property type="entry name" value="Znf_RING_CS"/>
</dbReference>
<name>A0A6U2GPK9_9CHLO</name>
<dbReference type="SUPFAM" id="SSF57850">
    <property type="entry name" value="RING/U-box"/>
    <property type="match status" value="1"/>
</dbReference>
<dbReference type="PANTHER" id="PTHR46537:SF3">
    <property type="entry name" value="E3 UBIQUITIN-PROTEIN LIGASE RING1A"/>
    <property type="match status" value="1"/>
</dbReference>
<dbReference type="Gene3D" id="3.30.40.10">
    <property type="entry name" value="Zinc/RING finger domain, C3HC4 (zinc finger)"/>
    <property type="match status" value="1"/>
</dbReference>
<feature type="compositionally biased region" description="Polar residues" evidence="5">
    <location>
        <begin position="25"/>
        <end position="34"/>
    </location>
</feature>
<dbReference type="AlphaFoldDB" id="A0A6U2GPK9"/>
<dbReference type="PROSITE" id="PS00518">
    <property type="entry name" value="ZF_RING_1"/>
    <property type="match status" value="1"/>
</dbReference>
<proteinExistence type="predicted"/>
<dbReference type="GO" id="GO:0008270">
    <property type="term" value="F:zinc ion binding"/>
    <property type="evidence" value="ECO:0007669"/>
    <property type="project" value="UniProtKB-KW"/>
</dbReference>
<evidence type="ECO:0000313" key="8">
    <source>
        <dbReference type="EMBL" id="CAD8294809.1"/>
    </source>
</evidence>
<dbReference type="InterPro" id="IPR001841">
    <property type="entry name" value="Znf_RING"/>
</dbReference>
<feature type="region of interest" description="Disordered" evidence="5">
    <location>
        <begin position="1"/>
        <end position="67"/>
    </location>
</feature>
<sequence>MPPRGRAREHPEKAAKLQHPAEQPAQYQQRSQLEPQARRKRQRRGRVEGGPTVASPPSRLPQAQPPSIASLSAKYDTSAWFAAGTTAQVALGALSSETRCPICYGKLKHTRVSLVCGHRYCAECIDHCMRLEIAGRCGTTGARTRMLVRRRAGPGLAPAYTCTLARGRGCRFWPCTRMPRLHCS</sequence>